<evidence type="ECO:0000313" key="1">
    <source>
        <dbReference type="EMBL" id="CAI9697234.1"/>
    </source>
</evidence>
<dbReference type="Proteomes" id="UP001162501">
    <property type="component" value="Chromosome 17"/>
</dbReference>
<protein>
    <submittedName>
        <fullName evidence="1">Uncharacterized protein</fullName>
    </submittedName>
</protein>
<reference evidence="1" key="1">
    <citation type="submission" date="2023-05" db="EMBL/GenBank/DDBJ databases">
        <authorList>
            <consortium name="ELIXIR-Norway"/>
        </authorList>
    </citation>
    <scope>NUCLEOTIDE SEQUENCE</scope>
</reference>
<name>A0ACB0E9U8_RANTA</name>
<sequence length="320" mass="33685">MSNLDTIMRKLTDKFNLKDILQSNCLAGVTLEVTACSFQSPLSNGDGAPQERTRIRGEEQVYTLRTRGGGDGGSPCAGPGPGGARAEPLRAGPHGAAPAPERVNGRAPGFALAHLKHQDLEHLPRASPAARRTSPGETRTAAASPQSCSPCRYSLAKNFGGENLQGRGPRGAAPPPGSAPRSPRAQLRPRTAAANSGRLAELRARTPPVGVGAARSGARTAPSRPTPDRRSPETSKSHTDANGRTTAAALRTAPWRRGQRGWGAGGRSFGEGRHVARSPVHASFRRPHDRASPRGAEWPPRKPLSCDSHFAQSPSHGLED</sequence>
<dbReference type="EMBL" id="OX596101">
    <property type="protein sequence ID" value="CAI9697234.1"/>
    <property type="molecule type" value="Genomic_DNA"/>
</dbReference>
<proteinExistence type="predicted"/>
<gene>
    <name evidence="1" type="ORF">MRATA1EN3_LOCUS8447</name>
</gene>
<accession>A0ACB0E9U8</accession>
<organism evidence="1 2">
    <name type="scientific">Rangifer tarandus platyrhynchus</name>
    <name type="common">Svalbard reindeer</name>
    <dbReference type="NCBI Taxonomy" id="3082113"/>
    <lineage>
        <taxon>Eukaryota</taxon>
        <taxon>Metazoa</taxon>
        <taxon>Chordata</taxon>
        <taxon>Craniata</taxon>
        <taxon>Vertebrata</taxon>
        <taxon>Euteleostomi</taxon>
        <taxon>Mammalia</taxon>
        <taxon>Eutheria</taxon>
        <taxon>Laurasiatheria</taxon>
        <taxon>Artiodactyla</taxon>
        <taxon>Ruminantia</taxon>
        <taxon>Pecora</taxon>
        <taxon>Cervidae</taxon>
        <taxon>Odocoileinae</taxon>
        <taxon>Rangifer</taxon>
    </lineage>
</organism>
<evidence type="ECO:0000313" key="2">
    <source>
        <dbReference type="Proteomes" id="UP001162501"/>
    </source>
</evidence>